<comment type="similarity">
    <text evidence="3">Belongs to the FdhD family.</text>
</comment>
<feature type="active site" description="Cysteine persulfide intermediate" evidence="3">
    <location>
        <position position="112"/>
    </location>
</feature>
<reference evidence="4 5" key="1">
    <citation type="submission" date="2021-03" db="EMBL/GenBank/DDBJ databases">
        <authorList>
            <person name="So Y."/>
        </authorList>
    </citation>
    <scope>NUCLEOTIDE SEQUENCE [LARGE SCALE GENOMIC DNA]</scope>
    <source>
        <strain evidence="4 5">SSH11</strain>
    </source>
</reference>
<dbReference type="NCBIfam" id="TIGR00129">
    <property type="entry name" value="fdhD_narQ"/>
    <property type="match status" value="1"/>
</dbReference>
<gene>
    <name evidence="3 4" type="primary">fdhD</name>
    <name evidence="4" type="ORF">J8J14_19205</name>
</gene>
<comment type="caution">
    <text evidence="4">The sequence shown here is derived from an EMBL/GenBank/DDBJ whole genome shotgun (WGS) entry which is preliminary data.</text>
</comment>
<evidence type="ECO:0000256" key="1">
    <source>
        <dbReference type="ARBA" id="ARBA00022490"/>
    </source>
</evidence>
<dbReference type="PANTHER" id="PTHR30592">
    <property type="entry name" value="FORMATE DEHYDROGENASE"/>
    <property type="match status" value="1"/>
</dbReference>
<evidence type="ECO:0000256" key="3">
    <source>
        <dbReference type="HAMAP-Rule" id="MF_00187"/>
    </source>
</evidence>
<dbReference type="Gene3D" id="3.40.140.10">
    <property type="entry name" value="Cytidine Deaminase, domain 2"/>
    <property type="match status" value="1"/>
</dbReference>
<keyword evidence="1 3" id="KW-0963">Cytoplasm</keyword>
<dbReference type="PANTHER" id="PTHR30592:SF1">
    <property type="entry name" value="SULFUR CARRIER PROTEIN FDHD"/>
    <property type="match status" value="1"/>
</dbReference>
<dbReference type="EMBL" id="JAGIZB010000022">
    <property type="protein sequence ID" value="MBP0446907.1"/>
    <property type="molecule type" value="Genomic_DNA"/>
</dbReference>
<sequence>MSLPPSSRPAEALVLGVDGAARPTIRAVPEEVPVSLVYSSVPFAVMMLTPRDLEDFAFGFSLTEGIVADAAGIREVAVEEEPRGLRLAIRLAPTALTAHLARRRSIAGRTGCGLCGIEELDQMPQAVRPEGPAPDIDLAAIRRALDALEAAQPLNDETRAVHAAAFARADGSLRAVREDVGRHNALDKLAGALMRDGVQASAGFVIVTSRCSFELVEKAAAIGARTLVAISAPTALALDRARALDMNLIAVARRDTVTVFHGMQRVREAAL</sequence>
<evidence type="ECO:0000256" key="2">
    <source>
        <dbReference type="ARBA" id="ARBA00023150"/>
    </source>
</evidence>
<proteinExistence type="inferred from homology"/>
<dbReference type="InterPro" id="IPR016193">
    <property type="entry name" value="Cytidine_deaminase-like"/>
</dbReference>
<evidence type="ECO:0000313" key="4">
    <source>
        <dbReference type="EMBL" id="MBP0446907.1"/>
    </source>
</evidence>
<keyword evidence="2 3" id="KW-0501">Molybdenum cofactor biosynthesis</keyword>
<dbReference type="SUPFAM" id="SSF53927">
    <property type="entry name" value="Cytidine deaminase-like"/>
    <property type="match status" value="1"/>
</dbReference>
<dbReference type="Pfam" id="PF02634">
    <property type="entry name" value="FdhD-NarQ"/>
    <property type="match status" value="1"/>
</dbReference>
<name>A0ABS4AIQ2_9PROT</name>
<dbReference type="Gene3D" id="3.10.20.10">
    <property type="match status" value="1"/>
</dbReference>
<evidence type="ECO:0000313" key="5">
    <source>
        <dbReference type="Proteomes" id="UP000681594"/>
    </source>
</evidence>
<dbReference type="Proteomes" id="UP000681594">
    <property type="component" value="Unassembled WGS sequence"/>
</dbReference>
<dbReference type="RefSeq" id="WP_209381172.1">
    <property type="nucleotide sequence ID" value="NZ_JAGIZB010000022.1"/>
</dbReference>
<comment type="function">
    <text evidence="3">Required for formate dehydrogenase (FDH) activity. Acts as a sulfur carrier protein that transfers sulfur from IscS to the molybdenum cofactor prior to its insertion into FDH.</text>
</comment>
<comment type="subcellular location">
    <subcellularLocation>
        <location evidence="3">Cytoplasm</location>
    </subcellularLocation>
</comment>
<organism evidence="4 5">
    <name type="scientific">Pararoseomonas baculiformis</name>
    <dbReference type="NCBI Taxonomy" id="2820812"/>
    <lineage>
        <taxon>Bacteria</taxon>
        <taxon>Pseudomonadati</taxon>
        <taxon>Pseudomonadota</taxon>
        <taxon>Alphaproteobacteria</taxon>
        <taxon>Acetobacterales</taxon>
        <taxon>Acetobacteraceae</taxon>
        <taxon>Pararoseomonas</taxon>
    </lineage>
</organism>
<comment type="caution">
    <text evidence="3">Lacks conserved residue(s) required for the propagation of feature annotation.</text>
</comment>
<dbReference type="PIRSF" id="PIRSF015626">
    <property type="entry name" value="FdhD"/>
    <property type="match status" value="1"/>
</dbReference>
<protein>
    <recommendedName>
        <fullName evidence="3">Sulfur carrier protein FdhD</fullName>
    </recommendedName>
</protein>
<accession>A0ABS4AIQ2</accession>
<keyword evidence="5" id="KW-1185">Reference proteome</keyword>
<dbReference type="InterPro" id="IPR003786">
    <property type="entry name" value="FdhD"/>
</dbReference>
<dbReference type="HAMAP" id="MF_00187">
    <property type="entry name" value="FdhD"/>
    <property type="match status" value="1"/>
</dbReference>